<gene>
    <name evidence="3" type="ORF">ULMA_00600</name>
</gene>
<evidence type="ECO:0000313" key="3">
    <source>
        <dbReference type="EMBL" id="GER57952.1"/>
    </source>
</evidence>
<reference evidence="3 4" key="1">
    <citation type="submission" date="2019-08" db="EMBL/GenBank/DDBJ databases">
        <title>Draft genome sequence of Ulvibacter marinus type strain NBRC 109484.</title>
        <authorList>
            <person name="Kawano K."/>
            <person name="Ushijima N."/>
            <person name="Kihara M."/>
            <person name="Itoh H."/>
        </authorList>
    </citation>
    <scope>NUCLEOTIDE SEQUENCE [LARGE SCALE GENOMIC DNA]</scope>
    <source>
        <strain evidence="3 4">NBRC 109484</strain>
    </source>
</reference>
<proteinExistence type="predicted"/>
<dbReference type="SUPFAM" id="SSF56496">
    <property type="entry name" value="Fibrinogen C-terminal domain-like"/>
    <property type="match status" value="1"/>
</dbReference>
<organism evidence="3 4">
    <name type="scientific">Patiriisocius marinus</name>
    <dbReference type="NCBI Taxonomy" id="1397112"/>
    <lineage>
        <taxon>Bacteria</taxon>
        <taxon>Pseudomonadati</taxon>
        <taxon>Bacteroidota</taxon>
        <taxon>Flavobacteriia</taxon>
        <taxon>Flavobacteriales</taxon>
        <taxon>Flavobacteriaceae</taxon>
        <taxon>Patiriisocius</taxon>
    </lineage>
</organism>
<dbReference type="InterPro" id="IPR002181">
    <property type="entry name" value="Fibrinogen_a/b/g_C_dom"/>
</dbReference>
<accession>A0A5J4IUU9</accession>
<evidence type="ECO:0000313" key="4">
    <source>
        <dbReference type="Proteomes" id="UP000326509"/>
    </source>
</evidence>
<dbReference type="EMBL" id="BKCG01000001">
    <property type="protein sequence ID" value="GER57952.1"/>
    <property type="molecule type" value="Genomic_DNA"/>
</dbReference>
<feature type="domain" description="Fibrinogen C-terminal" evidence="2">
    <location>
        <begin position="186"/>
        <end position="242"/>
    </location>
</feature>
<evidence type="ECO:0000259" key="2">
    <source>
        <dbReference type="PROSITE" id="PS51406"/>
    </source>
</evidence>
<name>A0A5J4IUU9_9FLAO</name>
<dbReference type="InterPro" id="IPR036056">
    <property type="entry name" value="Fibrinogen-like_C"/>
</dbReference>
<dbReference type="PROSITE" id="PS51406">
    <property type="entry name" value="FIBRINOGEN_C_2"/>
    <property type="match status" value="1"/>
</dbReference>
<protein>
    <recommendedName>
        <fullName evidence="2">Fibrinogen C-terminal domain-containing protein</fullName>
    </recommendedName>
</protein>
<evidence type="ECO:0000256" key="1">
    <source>
        <dbReference type="SAM" id="SignalP"/>
    </source>
</evidence>
<feature type="chain" id="PRO_5023898019" description="Fibrinogen C-terminal domain-containing protein" evidence="1">
    <location>
        <begin position="21"/>
        <end position="382"/>
    </location>
</feature>
<keyword evidence="1" id="KW-0732">Signal</keyword>
<dbReference type="Pfam" id="PF00147">
    <property type="entry name" value="Fibrinogen_C"/>
    <property type="match status" value="1"/>
</dbReference>
<sequence>MNKVSIALTIALIFSISSFSQVGIGTNSPDPSAILDIESTTAGLLMPRMTTTQRDNITSPQEGLFIYNLDSSCFQFYKTTGWSGCLGEFPTNSLNCSSATVNGAYTMGSALTTSNTITIDVLTNVIEAYTITTNTVNGYSFSATGSFSSIGSNTITLQGTGTPGAIQTDTFTITFNGSSATCTVDVNVSLFLANCLEYYNSGVTSDGVYTIDPDGGTGPIAPYDCYCDMTNDGGGWTLVFNHNIIGGYWANDTEASFFNSTSPGITTNKYSILSKLDELKNSGAPYEFRLHFPSLGLTNHWSQTFDPRSGASPTRPVAGYTAINVSMTNSFWGGLEFSGGSTYLDGSVNSGNWFYSIGSVNPYSGGIPANTGSTDSIQLFIR</sequence>
<feature type="signal peptide" evidence="1">
    <location>
        <begin position="1"/>
        <end position="20"/>
    </location>
</feature>
<dbReference type="AlphaFoldDB" id="A0A5J4IUU9"/>
<dbReference type="Gene3D" id="3.90.215.10">
    <property type="entry name" value="Gamma Fibrinogen, chain A, domain 1"/>
    <property type="match status" value="1"/>
</dbReference>
<dbReference type="InterPro" id="IPR014716">
    <property type="entry name" value="Fibrinogen_a/b/g_C_1"/>
</dbReference>
<dbReference type="NCBIfam" id="NF040941">
    <property type="entry name" value="GGGWT_bact"/>
    <property type="match status" value="1"/>
</dbReference>
<dbReference type="Proteomes" id="UP000326509">
    <property type="component" value="Unassembled WGS sequence"/>
</dbReference>
<dbReference type="OrthoDB" id="581140at2"/>
<dbReference type="RefSeq" id="WP_151672055.1">
    <property type="nucleotide sequence ID" value="NZ_BKCG01000001.1"/>
</dbReference>
<comment type="caution">
    <text evidence="3">The sequence shown here is derived from an EMBL/GenBank/DDBJ whole genome shotgun (WGS) entry which is preliminary data.</text>
</comment>
<keyword evidence="4" id="KW-1185">Reference proteome</keyword>